<accession>A0ABU3V5Z3</accession>
<geneLocation type="plasmid" evidence="2">
    <name>unnamed2</name>
</geneLocation>
<sequence length="116" mass="12012">MSDTNYRAAILAGATALSLAFLGLLAVESANAATTAEVCPQSAVCFYPQANYQGTVQILNFTATPGCRATIPARSVINNSSYPVGLYVDNECTQYLDQVGAGGRQASLIASVVTAE</sequence>
<protein>
    <submittedName>
        <fullName evidence="2">Peptidase inhibitor family I36 protein</fullName>
    </submittedName>
</protein>
<proteinExistence type="predicted"/>
<keyword evidence="3" id="KW-1185">Reference proteome</keyword>
<dbReference type="EMBL" id="JARAKF010000004">
    <property type="protein sequence ID" value="MDU9001596.1"/>
    <property type="molecule type" value="Genomic_DNA"/>
</dbReference>
<dbReference type="Pfam" id="PF03995">
    <property type="entry name" value="Inhibitor_I36"/>
    <property type="match status" value="1"/>
</dbReference>
<name>A0ABU3V5Z3_9ACTN</name>
<evidence type="ECO:0000313" key="3">
    <source>
        <dbReference type="Proteomes" id="UP001257627"/>
    </source>
</evidence>
<feature type="signal peptide" evidence="1">
    <location>
        <begin position="1"/>
        <end position="32"/>
    </location>
</feature>
<evidence type="ECO:0000313" key="2">
    <source>
        <dbReference type="EMBL" id="MDU9001596.1"/>
    </source>
</evidence>
<dbReference type="RefSeq" id="WP_266945832.1">
    <property type="nucleotide sequence ID" value="NZ_JAPEMK010000006.1"/>
</dbReference>
<evidence type="ECO:0000256" key="1">
    <source>
        <dbReference type="SAM" id="SignalP"/>
    </source>
</evidence>
<dbReference type="Proteomes" id="UP001257627">
    <property type="component" value="Unassembled WGS sequence"/>
</dbReference>
<comment type="caution">
    <text evidence="2">The sequence shown here is derived from an EMBL/GenBank/DDBJ whole genome shotgun (WGS) entry which is preliminary data.</text>
</comment>
<gene>
    <name evidence="2" type="ORF">PU648_57205</name>
</gene>
<organism evidence="2 3">
    <name type="scientific">Streptomyces mirabilis</name>
    <dbReference type="NCBI Taxonomy" id="68239"/>
    <lineage>
        <taxon>Bacteria</taxon>
        <taxon>Bacillati</taxon>
        <taxon>Actinomycetota</taxon>
        <taxon>Actinomycetes</taxon>
        <taxon>Kitasatosporales</taxon>
        <taxon>Streptomycetaceae</taxon>
        <taxon>Streptomyces</taxon>
    </lineage>
</organism>
<reference evidence="2 3" key="1">
    <citation type="submission" date="2023-02" db="EMBL/GenBank/DDBJ databases">
        <authorList>
            <person name="Maleckis M."/>
        </authorList>
    </citation>
    <scope>NUCLEOTIDE SEQUENCE [LARGE SCALE GENOMIC DNA]</scope>
    <source>
        <strain evidence="2 3">P8-A2</strain>
        <plasmid evidence="2">unnamed2</plasmid>
    </source>
</reference>
<feature type="chain" id="PRO_5047022837" evidence="1">
    <location>
        <begin position="33"/>
        <end position="116"/>
    </location>
</feature>
<keyword evidence="2" id="KW-0614">Plasmid</keyword>
<keyword evidence="1" id="KW-0732">Signal</keyword>